<evidence type="ECO:0000313" key="2">
    <source>
        <dbReference type="EMBL" id="MFD1930106.1"/>
    </source>
</evidence>
<dbReference type="Proteomes" id="UP001597368">
    <property type="component" value="Unassembled WGS sequence"/>
</dbReference>
<organism evidence="2 3">
    <name type="scientific">Nonomuraea mangrovi</name>
    <dbReference type="NCBI Taxonomy" id="2316207"/>
    <lineage>
        <taxon>Bacteria</taxon>
        <taxon>Bacillati</taxon>
        <taxon>Actinomycetota</taxon>
        <taxon>Actinomycetes</taxon>
        <taxon>Streptosporangiales</taxon>
        <taxon>Streptosporangiaceae</taxon>
        <taxon>Nonomuraea</taxon>
    </lineage>
</organism>
<accession>A0ABW4SKX3</accession>
<dbReference type="InterPro" id="IPR010852">
    <property type="entry name" value="ABATE"/>
</dbReference>
<dbReference type="Pfam" id="PF07336">
    <property type="entry name" value="ABATE"/>
    <property type="match status" value="1"/>
</dbReference>
<sequence length="179" mass="19343">MLIGEPLALDLINTRPLDTDLIATPDLLRRWLDLEADRLPGFDGVLSEDDVTAVRGVRDHASAAVHALLSGERPGEAALRGLNDAQRAAPAVRELSWDGAALTATEVRTGPPGVRLAAALAEAAADLLGDQASGRIRQCEAHDCVMLFLPAHPRRRWCAAALCGNRARVARHYRRHRTV</sequence>
<dbReference type="EMBL" id="JBHUFV010000003">
    <property type="protein sequence ID" value="MFD1930106.1"/>
    <property type="molecule type" value="Genomic_DNA"/>
</dbReference>
<dbReference type="PANTHER" id="PTHR35525:SF3">
    <property type="entry name" value="BLL6575 PROTEIN"/>
    <property type="match status" value="1"/>
</dbReference>
<dbReference type="SUPFAM" id="SSF160904">
    <property type="entry name" value="Jann2411-like"/>
    <property type="match status" value="1"/>
</dbReference>
<proteinExistence type="predicted"/>
<dbReference type="InterPro" id="IPR021005">
    <property type="entry name" value="Znf_CGNR"/>
</dbReference>
<evidence type="ECO:0000259" key="1">
    <source>
        <dbReference type="Pfam" id="PF11706"/>
    </source>
</evidence>
<dbReference type="RefSeq" id="WP_379568202.1">
    <property type="nucleotide sequence ID" value="NZ_JBHUFV010000003.1"/>
</dbReference>
<dbReference type="Gene3D" id="1.10.3300.10">
    <property type="entry name" value="Jann2411-like domain"/>
    <property type="match status" value="1"/>
</dbReference>
<gene>
    <name evidence="2" type="ORF">ACFSKW_01305</name>
</gene>
<keyword evidence="3" id="KW-1185">Reference proteome</keyword>
<evidence type="ECO:0000313" key="3">
    <source>
        <dbReference type="Proteomes" id="UP001597368"/>
    </source>
</evidence>
<dbReference type="PANTHER" id="PTHR35525">
    <property type="entry name" value="BLL6575 PROTEIN"/>
    <property type="match status" value="1"/>
</dbReference>
<comment type="caution">
    <text evidence="2">The sequence shown here is derived from an EMBL/GenBank/DDBJ whole genome shotgun (WGS) entry which is preliminary data.</text>
</comment>
<dbReference type="Pfam" id="PF11706">
    <property type="entry name" value="zf-CGNR"/>
    <property type="match status" value="1"/>
</dbReference>
<feature type="domain" description="Zinc finger CGNR" evidence="1">
    <location>
        <begin position="135"/>
        <end position="176"/>
    </location>
</feature>
<reference evidence="3" key="1">
    <citation type="journal article" date="2019" name="Int. J. Syst. Evol. Microbiol.">
        <title>The Global Catalogue of Microorganisms (GCM) 10K type strain sequencing project: providing services to taxonomists for standard genome sequencing and annotation.</title>
        <authorList>
            <consortium name="The Broad Institute Genomics Platform"/>
            <consortium name="The Broad Institute Genome Sequencing Center for Infectious Disease"/>
            <person name="Wu L."/>
            <person name="Ma J."/>
        </authorList>
    </citation>
    <scope>NUCLEOTIDE SEQUENCE [LARGE SCALE GENOMIC DNA]</scope>
    <source>
        <strain evidence="3">ICMP 6774ER</strain>
    </source>
</reference>
<protein>
    <submittedName>
        <fullName evidence="2">CGNR zinc finger domain-containing protein</fullName>
    </submittedName>
</protein>
<name>A0ABW4SKX3_9ACTN</name>
<dbReference type="InterPro" id="IPR023286">
    <property type="entry name" value="ABATE_dom_sf"/>
</dbReference>